<dbReference type="InterPro" id="IPR003594">
    <property type="entry name" value="HATPase_dom"/>
</dbReference>
<dbReference type="EMBL" id="NOJY02000015">
    <property type="protein sequence ID" value="RDY27159.1"/>
    <property type="molecule type" value="Genomic_DNA"/>
</dbReference>
<dbReference type="EC" id="2.7.13.3" evidence="3"/>
<dbReference type="InterPro" id="IPR013783">
    <property type="entry name" value="Ig-like_fold"/>
</dbReference>
<dbReference type="Pfam" id="PF07494">
    <property type="entry name" value="Reg_prop"/>
    <property type="match status" value="8"/>
</dbReference>
<evidence type="ECO:0000256" key="8">
    <source>
        <dbReference type="ARBA" id="ARBA00022777"/>
    </source>
</evidence>
<reference evidence="15 16" key="1">
    <citation type="journal article" date="2017" name="Genome Announc.">
        <title>Draft Genome Sequence of Romboutsia weinsteinii sp. nov. Strain CCRI-19649(T) Isolated from Surface Water.</title>
        <authorList>
            <person name="Maheux A.F."/>
            <person name="Boudreau D.K."/>
            <person name="Berube E."/>
            <person name="Boissinot M."/>
            <person name="Cantin P."/>
            <person name="Raymond F."/>
            <person name="Corbeil J."/>
            <person name="Omar R.F."/>
            <person name="Bergeron M.G."/>
        </authorList>
    </citation>
    <scope>NUCLEOTIDE SEQUENCE [LARGE SCALE GENOMIC DNA]</scope>
    <source>
        <strain evidence="15 16">CCRI-19649</strain>
    </source>
</reference>
<gene>
    <name evidence="15" type="ORF">CHL78_010205</name>
</gene>
<dbReference type="InterPro" id="IPR011110">
    <property type="entry name" value="Reg_prop"/>
</dbReference>
<dbReference type="RefSeq" id="WP_094369446.1">
    <property type="nucleotide sequence ID" value="NZ_NOJY02000015.1"/>
</dbReference>
<dbReference type="InterPro" id="IPR003661">
    <property type="entry name" value="HisK_dim/P_dom"/>
</dbReference>
<keyword evidence="8 15" id="KW-0418">Kinase</keyword>
<keyword evidence="7" id="KW-0547">Nucleotide-binding</keyword>
<feature type="transmembrane region" description="Helical" evidence="13">
    <location>
        <begin position="782"/>
        <end position="799"/>
    </location>
</feature>
<dbReference type="Gene3D" id="2.130.10.10">
    <property type="entry name" value="YVTN repeat-like/Quinoprotein amine dehydrogenase"/>
    <property type="match status" value="2"/>
</dbReference>
<keyword evidence="4" id="KW-1003">Cell membrane</keyword>
<evidence type="ECO:0000256" key="13">
    <source>
        <dbReference type="SAM" id="Phobius"/>
    </source>
</evidence>
<dbReference type="FunFam" id="3.30.565.10:FF:000023">
    <property type="entry name" value="PAS domain-containing sensor histidine kinase"/>
    <property type="match status" value="1"/>
</dbReference>
<dbReference type="Gene3D" id="1.10.287.130">
    <property type="match status" value="1"/>
</dbReference>
<evidence type="ECO:0000256" key="4">
    <source>
        <dbReference type="ARBA" id="ARBA00022475"/>
    </source>
</evidence>
<keyword evidence="9" id="KW-0067">ATP-binding</keyword>
<keyword evidence="10" id="KW-0902">Two-component regulatory system</keyword>
<dbReference type="InterPro" id="IPR036097">
    <property type="entry name" value="HisK_dim/P_sf"/>
</dbReference>
<evidence type="ECO:0000313" key="15">
    <source>
        <dbReference type="EMBL" id="RDY27159.1"/>
    </source>
</evidence>
<organism evidence="15 16">
    <name type="scientific">Romboutsia weinsteinii</name>
    <dbReference type="NCBI Taxonomy" id="2020949"/>
    <lineage>
        <taxon>Bacteria</taxon>
        <taxon>Bacillati</taxon>
        <taxon>Bacillota</taxon>
        <taxon>Clostridia</taxon>
        <taxon>Peptostreptococcales</taxon>
        <taxon>Peptostreptococcaceae</taxon>
        <taxon>Romboutsia</taxon>
    </lineage>
</organism>
<dbReference type="SUPFAM" id="SSF63829">
    <property type="entry name" value="Calcium-dependent phosphotriesterase"/>
    <property type="match status" value="3"/>
</dbReference>
<dbReference type="InterPro" id="IPR004358">
    <property type="entry name" value="Sig_transdc_His_kin-like_C"/>
</dbReference>
<accession>A0A371J2Z8</accession>
<dbReference type="Pfam" id="PF02518">
    <property type="entry name" value="HATPase_c"/>
    <property type="match status" value="1"/>
</dbReference>
<evidence type="ECO:0000256" key="11">
    <source>
        <dbReference type="ARBA" id="ARBA00023136"/>
    </source>
</evidence>
<comment type="catalytic activity">
    <reaction evidence="1">
        <text>ATP + protein L-histidine = ADP + protein N-phospho-L-histidine.</text>
        <dbReference type="EC" id="2.7.13.3"/>
    </reaction>
</comment>
<dbReference type="Gene3D" id="2.60.40.10">
    <property type="entry name" value="Immunoglobulins"/>
    <property type="match status" value="1"/>
</dbReference>
<evidence type="ECO:0000259" key="14">
    <source>
        <dbReference type="PROSITE" id="PS50109"/>
    </source>
</evidence>
<dbReference type="SMART" id="SM00387">
    <property type="entry name" value="HATPase_c"/>
    <property type="match status" value="1"/>
</dbReference>
<keyword evidence="6" id="KW-0808">Transferase</keyword>
<dbReference type="SUPFAM" id="SSF47384">
    <property type="entry name" value="Homodimeric domain of signal transducing histidine kinase"/>
    <property type="match status" value="1"/>
</dbReference>
<evidence type="ECO:0000256" key="9">
    <source>
        <dbReference type="ARBA" id="ARBA00022840"/>
    </source>
</evidence>
<keyword evidence="16" id="KW-1185">Reference proteome</keyword>
<dbReference type="GO" id="GO:0005886">
    <property type="term" value="C:plasma membrane"/>
    <property type="evidence" value="ECO:0007669"/>
    <property type="project" value="UniProtKB-SubCell"/>
</dbReference>
<name>A0A371J2Z8_9FIRM</name>
<sequence>MKRLSKLCTMTAIIIGIFLLSMYKCDVYAYTNINFRNITNEDGLSQVTVETIIQDKQGYIWIGTNDGLNRYNGYEFKVYRHSDEIENTISNNYIVDLQEDRKGYIWVGTANGLSKIDPKTQIIENYFTSEDKGNLSHYNIGDILITNSGDVLVGTSDGLNIYDEKNNRFERILENELSSQLIYTLAQDGNGDIWVATKEGLDKILVKEKKIIKFNSYSQENRISENSVYGLKYDGNGYIWAGTFREGLNKININTNDVTIYKNDSNDKNSLPGNYIRDITRDSFGGIWIATNQGLAKYNEKQEKFISYKNKIYDQNTLVGDEVFSIIEDNSGLIWVGTYSGISIFDPSNKIIHYKNDPFNNNSINENIIHGIYEDKDGLLWVGTNTKGINIIDRKNNTVSHLNIENSNNRLSNDSINDITGNGNEIYISTNNGLNIINKKENTIKVYKEEDGISDNNIKKLFLDSKGYLWMGTIDGVSILNTKDKSITDISPILESASVKDGYNGTIYEDKEGNYWIGCFLDGGLIKLNPKDNSVKVFKNIEKNSSSISSNTIRAIVEDDYGNLWIGTSNGLNKFDKEKEIFTRYTTKQGLANNIVYGILIDKYGNPWSSTNSGISKLDIKKKNFENFGITDGLQGNEFNGRAYHKTKNGEFIFGGINGFNIFTPEDMTKTEFTPRVGFDEFEVNGNKYSNIDGMSFNYDENFITIDVFLPDYKNNTNIQYDYILEGTNGEWTSTDTNLINYSNLSPGDYTFRIKAVGHNGIMSEESSVSFSIEPPFWKSDIALFIYLLIIIIVIYRYINRMKRLDTLVQNKTKQLQSEMNKNSDLLNKVITLEKNKNNYFINLSHELRTPLNVIYTSEQLITELNKSNNGIEKDKLNQYMEVVRRNTKRLLNLINNLIDGTKIDHGSYKINLEDNDIVYVVEEAALSLKEYVENKGIRLIIDPEIEEKIIKCDAYEIERCIVNLVSNSAKFTPKGGTIEVNIKEINERVEISVRDTGIGIDKKYHEAIFDRFNQVVDANSEVKGGSGLGLTITKHIIELHNGHIYVESEPNIGTKFTIIL</sequence>
<dbReference type="Pfam" id="PF00512">
    <property type="entry name" value="HisKA"/>
    <property type="match status" value="1"/>
</dbReference>
<keyword evidence="13" id="KW-0812">Transmembrane</keyword>
<dbReference type="SUPFAM" id="SSF55874">
    <property type="entry name" value="ATPase domain of HSP90 chaperone/DNA topoisomerase II/histidine kinase"/>
    <property type="match status" value="1"/>
</dbReference>
<evidence type="ECO:0000256" key="5">
    <source>
        <dbReference type="ARBA" id="ARBA00022553"/>
    </source>
</evidence>
<feature type="domain" description="Histidine kinase" evidence="14">
    <location>
        <begin position="843"/>
        <end position="1061"/>
    </location>
</feature>
<evidence type="ECO:0000256" key="12">
    <source>
        <dbReference type="SAM" id="Coils"/>
    </source>
</evidence>
<evidence type="ECO:0000256" key="1">
    <source>
        <dbReference type="ARBA" id="ARBA00000085"/>
    </source>
</evidence>
<dbReference type="InterPro" id="IPR015943">
    <property type="entry name" value="WD40/YVTN_repeat-like_dom_sf"/>
</dbReference>
<dbReference type="OrthoDB" id="9813394at2"/>
<dbReference type="PROSITE" id="PS50109">
    <property type="entry name" value="HIS_KIN"/>
    <property type="match status" value="1"/>
</dbReference>
<evidence type="ECO:0000256" key="7">
    <source>
        <dbReference type="ARBA" id="ARBA00022741"/>
    </source>
</evidence>
<keyword evidence="11 13" id="KW-0472">Membrane</keyword>
<keyword evidence="13" id="KW-1133">Transmembrane helix</keyword>
<dbReference type="InterPro" id="IPR005467">
    <property type="entry name" value="His_kinase_dom"/>
</dbReference>
<dbReference type="Pfam" id="PF07495">
    <property type="entry name" value="Y_Y_Y"/>
    <property type="match status" value="1"/>
</dbReference>
<dbReference type="AlphaFoldDB" id="A0A371J2Z8"/>
<dbReference type="Gene3D" id="3.30.565.10">
    <property type="entry name" value="Histidine kinase-like ATPase, C-terminal domain"/>
    <property type="match status" value="1"/>
</dbReference>
<dbReference type="PANTHER" id="PTHR43547:SF2">
    <property type="entry name" value="HYBRID SIGNAL TRANSDUCTION HISTIDINE KINASE C"/>
    <property type="match status" value="1"/>
</dbReference>
<evidence type="ECO:0000256" key="6">
    <source>
        <dbReference type="ARBA" id="ARBA00022679"/>
    </source>
</evidence>
<protein>
    <recommendedName>
        <fullName evidence="3">histidine kinase</fullName>
        <ecNumber evidence="3">2.7.13.3</ecNumber>
    </recommendedName>
</protein>
<dbReference type="GO" id="GO:0000155">
    <property type="term" value="F:phosphorelay sensor kinase activity"/>
    <property type="evidence" value="ECO:0007669"/>
    <property type="project" value="InterPro"/>
</dbReference>
<evidence type="ECO:0000313" key="16">
    <source>
        <dbReference type="Proteomes" id="UP000215694"/>
    </source>
</evidence>
<feature type="coiled-coil region" evidence="12">
    <location>
        <begin position="809"/>
        <end position="836"/>
    </location>
</feature>
<dbReference type="CDD" id="cd00082">
    <property type="entry name" value="HisKA"/>
    <property type="match status" value="1"/>
</dbReference>
<dbReference type="PRINTS" id="PR00344">
    <property type="entry name" value="BCTRLSENSOR"/>
</dbReference>
<comment type="caution">
    <text evidence="15">The sequence shown here is derived from an EMBL/GenBank/DDBJ whole genome shotgun (WGS) entry which is preliminary data.</text>
</comment>
<dbReference type="InterPro" id="IPR036890">
    <property type="entry name" value="HATPase_C_sf"/>
</dbReference>
<dbReference type="PANTHER" id="PTHR43547">
    <property type="entry name" value="TWO-COMPONENT HISTIDINE KINASE"/>
    <property type="match status" value="1"/>
</dbReference>
<evidence type="ECO:0000256" key="3">
    <source>
        <dbReference type="ARBA" id="ARBA00012438"/>
    </source>
</evidence>
<proteinExistence type="predicted"/>
<comment type="subcellular location">
    <subcellularLocation>
        <location evidence="2">Cell membrane</location>
    </subcellularLocation>
</comment>
<dbReference type="SMART" id="SM00388">
    <property type="entry name" value="HisKA"/>
    <property type="match status" value="1"/>
</dbReference>
<evidence type="ECO:0000256" key="10">
    <source>
        <dbReference type="ARBA" id="ARBA00023012"/>
    </source>
</evidence>
<dbReference type="GO" id="GO:0005524">
    <property type="term" value="F:ATP binding"/>
    <property type="evidence" value="ECO:0007669"/>
    <property type="project" value="UniProtKB-KW"/>
</dbReference>
<keyword evidence="12" id="KW-0175">Coiled coil</keyword>
<evidence type="ECO:0000256" key="2">
    <source>
        <dbReference type="ARBA" id="ARBA00004236"/>
    </source>
</evidence>
<dbReference type="Proteomes" id="UP000215694">
    <property type="component" value="Unassembled WGS sequence"/>
</dbReference>
<keyword evidence="5" id="KW-0597">Phosphoprotein</keyword>
<dbReference type="InterPro" id="IPR011123">
    <property type="entry name" value="Y_Y_Y"/>
</dbReference>